<feature type="compositionally biased region" description="Basic and acidic residues" evidence="1">
    <location>
        <begin position="638"/>
        <end position="654"/>
    </location>
</feature>
<reference evidence="4" key="1">
    <citation type="journal article" date="2019" name="Sci. Rep.">
        <title>Draft genome of Tanacetum cinerariifolium, the natural source of mosquito coil.</title>
        <authorList>
            <person name="Yamashiro T."/>
            <person name="Shiraishi A."/>
            <person name="Satake H."/>
            <person name="Nakayama K."/>
        </authorList>
    </citation>
    <scope>NUCLEOTIDE SEQUENCE</scope>
</reference>
<organism evidence="4">
    <name type="scientific">Tanacetum cinerariifolium</name>
    <name type="common">Dalmatian daisy</name>
    <name type="synonym">Chrysanthemum cinerariifolium</name>
    <dbReference type="NCBI Taxonomy" id="118510"/>
    <lineage>
        <taxon>Eukaryota</taxon>
        <taxon>Viridiplantae</taxon>
        <taxon>Streptophyta</taxon>
        <taxon>Embryophyta</taxon>
        <taxon>Tracheophyta</taxon>
        <taxon>Spermatophyta</taxon>
        <taxon>Magnoliopsida</taxon>
        <taxon>eudicotyledons</taxon>
        <taxon>Gunneridae</taxon>
        <taxon>Pentapetalae</taxon>
        <taxon>asterids</taxon>
        <taxon>campanulids</taxon>
        <taxon>Asterales</taxon>
        <taxon>Asteraceae</taxon>
        <taxon>Asteroideae</taxon>
        <taxon>Anthemideae</taxon>
        <taxon>Anthemidinae</taxon>
        <taxon>Tanacetum</taxon>
    </lineage>
</organism>
<dbReference type="PANTHER" id="PTHR35317">
    <property type="entry name" value="OS04G0629600 PROTEIN"/>
    <property type="match status" value="1"/>
</dbReference>
<dbReference type="InterPro" id="IPR054722">
    <property type="entry name" value="PolX-like_BBD"/>
</dbReference>
<feature type="domain" description="Reverse transcriptase Ty1/copia-type" evidence="2">
    <location>
        <begin position="762"/>
        <end position="819"/>
    </location>
</feature>
<evidence type="ECO:0000313" key="4">
    <source>
        <dbReference type="EMBL" id="GEU90579.1"/>
    </source>
</evidence>
<proteinExistence type="predicted"/>
<protein>
    <submittedName>
        <fullName evidence="4">Uncharacterized protein</fullName>
    </submittedName>
</protein>
<feature type="region of interest" description="Disordered" evidence="1">
    <location>
        <begin position="627"/>
        <end position="654"/>
    </location>
</feature>
<feature type="domain" description="Retrovirus-related Pol polyprotein from transposon TNT 1-94-like beta-barrel" evidence="3">
    <location>
        <begin position="444"/>
        <end position="476"/>
    </location>
</feature>
<dbReference type="Pfam" id="PF14223">
    <property type="entry name" value="Retrotran_gag_2"/>
    <property type="match status" value="1"/>
</dbReference>
<gene>
    <name evidence="4" type="ORF">Tci_062557</name>
</gene>
<evidence type="ECO:0000256" key="1">
    <source>
        <dbReference type="SAM" id="MobiDB-lite"/>
    </source>
</evidence>
<accession>A0A6L2NZ19</accession>
<evidence type="ECO:0000259" key="2">
    <source>
        <dbReference type="Pfam" id="PF07727"/>
    </source>
</evidence>
<dbReference type="PANTHER" id="PTHR35317:SF29">
    <property type="entry name" value="CCHC-TYPE DOMAIN-CONTAINING PROTEIN"/>
    <property type="match status" value="1"/>
</dbReference>
<dbReference type="Pfam" id="PF07727">
    <property type="entry name" value="RVT_2"/>
    <property type="match status" value="1"/>
</dbReference>
<dbReference type="AlphaFoldDB" id="A0A6L2NZ19"/>
<dbReference type="InterPro" id="IPR013103">
    <property type="entry name" value="RVT_2"/>
</dbReference>
<comment type="caution">
    <text evidence="4">The sequence shown here is derived from an EMBL/GenBank/DDBJ whole genome shotgun (WGS) entry which is preliminary data.</text>
</comment>
<dbReference type="EMBL" id="BKCJ010010216">
    <property type="protein sequence ID" value="GEU90579.1"/>
    <property type="molecule type" value="Genomic_DNA"/>
</dbReference>
<evidence type="ECO:0000259" key="3">
    <source>
        <dbReference type="Pfam" id="PF22936"/>
    </source>
</evidence>
<name>A0A6L2NZ19_TANCI</name>
<sequence>MKSLNPKVVAAVKIHILNPNEFDLWKMRIEQYFLMTDYSLLEVILNGDSPTPTIIVNGVVQSIAPTTTEQRLAKKNELKAIGTLLMALPDKHQLKFNIHKDAKTLMEAIEKRFGGNKETKKVQKTLLKQQYENFSGTSSESFDQIPDSLQKLISQLEILGETISQEDINLKFLRSLPSDWKTHTLIWRNKADLEEQSLDDLFNNLKIYEAEVKGSSTSSQNTQNIDFVSSNNNDSTNESVSTVPSVSTASSKAIVSTLLNQINADYLKEMDLKWQMAMLTMRARRFLQNTVQNVGANGTAAIGFDMSKVECYNYHRRGHFAREYKSPRDNRNKDTPRRIFPVEDHQVLQDLIMRQVLNCEELHSYESVTSVPKSPVITRYKSCKGYHAIPPPYTETFMPLKPDLVFNDAPTANFDYYEKQMVQKPVWTNAMRGNPQQALKDKGVIDSGCSRHMTENISFLSNFKEINGGYVAFGGNPKGGKLQAKMCDKKNIVLFIDTECIVLSSDYKPPDENYVLLRVPRENNMYNVDLKNVVPSRDLTCLFAKATLDEKESNIEPLSMNYQPVVTGNQPNDNLGIQENLDAGKVGKETVSGQQYVLLPLWSTGSQDPQNSDAGVADAAFDVKENEEDVHVSPSCSDKLKKHDEKYKRDDKGKSPVDISIGVRDLRADPSDTAVSLNFRIVGKSSFVDPSKYLDDPDIRELEDIVYSDDEEDVGVEANFSNLETNIFVSPIPTTRVHKDHPLIQIIGDLTLAPQTKSIGRMGQTQEEGIDYDEVFAPVTRIEAIWLFLAYASFMGFMVYQMDVKSAFLYETIKEETVVATLSSEAEYVAAASCCSQVLWIKN</sequence>
<dbReference type="Pfam" id="PF22936">
    <property type="entry name" value="Pol_BBD"/>
    <property type="match status" value="1"/>
</dbReference>